<gene>
    <name evidence="6" type="ORF">OIH86_19890</name>
</gene>
<dbReference type="Gene3D" id="1.10.260.40">
    <property type="entry name" value="lambda repressor-like DNA-binding domains"/>
    <property type="match status" value="1"/>
</dbReference>
<evidence type="ECO:0000259" key="5">
    <source>
        <dbReference type="PROSITE" id="PS50932"/>
    </source>
</evidence>
<dbReference type="InterPro" id="IPR028082">
    <property type="entry name" value="Peripla_BP_I"/>
</dbReference>
<dbReference type="PROSITE" id="PS50932">
    <property type="entry name" value="HTH_LACI_2"/>
    <property type="match status" value="1"/>
</dbReference>
<reference evidence="6 7" key="1">
    <citation type="submission" date="2022-10" db="EMBL/GenBank/DDBJ databases">
        <title>Draft genome assembly of moderately radiation resistant bacterium Metabacillus halosaccharovorans.</title>
        <authorList>
            <person name="Pal S."/>
            <person name="Gopinathan A."/>
        </authorList>
    </citation>
    <scope>NUCLEOTIDE SEQUENCE [LARGE SCALE GENOMIC DNA]</scope>
    <source>
        <strain evidence="6 7">VITHBRA001</strain>
    </source>
</reference>
<dbReference type="PANTHER" id="PTHR30146:SF148">
    <property type="entry name" value="HTH-TYPE TRANSCRIPTIONAL REPRESSOR PURR-RELATED"/>
    <property type="match status" value="1"/>
</dbReference>
<evidence type="ECO:0000256" key="1">
    <source>
        <dbReference type="ARBA" id="ARBA00022491"/>
    </source>
</evidence>
<dbReference type="InterPro" id="IPR010982">
    <property type="entry name" value="Lambda_DNA-bd_dom_sf"/>
</dbReference>
<dbReference type="Gene3D" id="3.40.50.2300">
    <property type="match status" value="2"/>
</dbReference>
<keyword evidence="7" id="KW-1185">Reference proteome</keyword>
<dbReference type="InterPro" id="IPR000843">
    <property type="entry name" value="HTH_LacI"/>
</dbReference>
<organism evidence="6 7">
    <name type="scientific">Metabacillus halosaccharovorans</name>
    <dbReference type="NCBI Taxonomy" id="930124"/>
    <lineage>
        <taxon>Bacteria</taxon>
        <taxon>Bacillati</taxon>
        <taxon>Bacillota</taxon>
        <taxon>Bacilli</taxon>
        <taxon>Bacillales</taxon>
        <taxon>Bacillaceae</taxon>
        <taxon>Metabacillus</taxon>
    </lineage>
</organism>
<comment type="caution">
    <text evidence="6">The sequence shown here is derived from an EMBL/GenBank/DDBJ whole genome shotgun (WGS) entry which is preliminary data.</text>
</comment>
<dbReference type="PROSITE" id="PS00356">
    <property type="entry name" value="HTH_LACI_1"/>
    <property type="match status" value="1"/>
</dbReference>
<keyword evidence="4" id="KW-0804">Transcription</keyword>
<dbReference type="Proteomes" id="UP001526147">
    <property type="component" value="Unassembled WGS sequence"/>
</dbReference>
<accession>A0ABT3DLH0</accession>
<keyword evidence="1" id="KW-0678">Repressor</keyword>
<dbReference type="EMBL" id="JAOYEY010000048">
    <property type="protein sequence ID" value="MCV9887910.1"/>
    <property type="molecule type" value="Genomic_DNA"/>
</dbReference>
<evidence type="ECO:0000256" key="3">
    <source>
        <dbReference type="ARBA" id="ARBA00023125"/>
    </source>
</evidence>
<evidence type="ECO:0000313" key="6">
    <source>
        <dbReference type="EMBL" id="MCV9887910.1"/>
    </source>
</evidence>
<dbReference type="CDD" id="cd01392">
    <property type="entry name" value="HTH_LacI"/>
    <property type="match status" value="1"/>
</dbReference>
<dbReference type="InterPro" id="IPR046335">
    <property type="entry name" value="LacI/GalR-like_sensor"/>
</dbReference>
<evidence type="ECO:0000256" key="4">
    <source>
        <dbReference type="ARBA" id="ARBA00023163"/>
    </source>
</evidence>
<evidence type="ECO:0000256" key="2">
    <source>
        <dbReference type="ARBA" id="ARBA00023015"/>
    </source>
</evidence>
<dbReference type="PANTHER" id="PTHR30146">
    <property type="entry name" value="LACI-RELATED TRANSCRIPTIONAL REPRESSOR"/>
    <property type="match status" value="1"/>
</dbReference>
<protein>
    <submittedName>
        <fullName evidence="6">Substrate-binding domain-containing protein</fullName>
    </submittedName>
</protein>
<keyword evidence="2" id="KW-0805">Transcription regulation</keyword>
<evidence type="ECO:0000313" key="7">
    <source>
        <dbReference type="Proteomes" id="UP001526147"/>
    </source>
</evidence>
<dbReference type="CDD" id="cd19977">
    <property type="entry name" value="PBP1_EndR-like"/>
    <property type="match status" value="1"/>
</dbReference>
<sequence>MKKVTIADVAQHAGVSKSTVSQYLNQRYDYMGEQTKARIEETINVLGYRPNILARSLKQKSTTTIGVIVANILHVFSTQVIRAIEDVCNEKDFHVIICNADNQPEKEKKYIEMLRAKQVDGIIAFPTGGNIALYQDLVRENYPIVFIDRLIEGIETNTVLLDNEKAAFIAVETLVKNGYSKIALLSPPFEHAITPRMERLNGYKNALQEYQIPLNEEYIVSGKTSEMQSLIGKLIYLKDPPKAILATNDHVLMELLTYVKKNQIRIPEEIGVIGIDEVSFADIYSPSLTTIAQPSFEMGAKAANLLFERIQKKEIINQAKIYRFEPKLIVRESC</sequence>
<name>A0ABT3DLH0_9BACI</name>
<dbReference type="Pfam" id="PF00356">
    <property type="entry name" value="LacI"/>
    <property type="match status" value="1"/>
</dbReference>
<feature type="domain" description="HTH lacI-type" evidence="5">
    <location>
        <begin position="4"/>
        <end position="59"/>
    </location>
</feature>
<proteinExistence type="predicted"/>
<keyword evidence="3" id="KW-0238">DNA-binding</keyword>
<dbReference type="SUPFAM" id="SSF53822">
    <property type="entry name" value="Periplasmic binding protein-like I"/>
    <property type="match status" value="1"/>
</dbReference>
<dbReference type="RefSeq" id="WP_264144127.1">
    <property type="nucleotide sequence ID" value="NZ_JAOYEY010000048.1"/>
</dbReference>
<dbReference type="SUPFAM" id="SSF47413">
    <property type="entry name" value="lambda repressor-like DNA-binding domains"/>
    <property type="match status" value="1"/>
</dbReference>
<dbReference type="SMART" id="SM00354">
    <property type="entry name" value="HTH_LACI"/>
    <property type="match status" value="1"/>
</dbReference>
<dbReference type="Pfam" id="PF13377">
    <property type="entry name" value="Peripla_BP_3"/>
    <property type="match status" value="1"/>
</dbReference>